<dbReference type="EMBL" id="QJUL01000002">
    <property type="protein sequence ID" value="TBU97086.1"/>
    <property type="molecule type" value="Genomic_DNA"/>
</dbReference>
<dbReference type="AlphaFoldDB" id="A0A4Q9R8S2"/>
<sequence length="361" mass="39977">MNPHLTPAGIALILLPLVGCVPQQNTPNMLGLKSEAQIIAERQALQKATDDLFGMALQSGKAIVVTTTVNLDSMTYDLNSNEGMNDFAKLQKAGVEWVNSQAPNNVLRVGNTNRAPDVGVTGSHYQTVFGRVLYQVYIVEPGHYELKNSYYESPRTVTPDLTGRETPSPSALGHTVLKEKLNSEYDHGQEWRDAQYANKTYEQSYCTTVRVVSNECVNWQTSSYDVTEQTRAAGWANTVSERKVEALDVHSALDKPFASFDIAAGEAVLVDGFFPEVPNIDFRDEQCERIANDQVQCELDGLYLVRLPTRLKDFRNASDPSKYGYQQMSAALSGLQTRPVALAAKPAKGQSRWGEIYMIGR</sequence>
<dbReference type="Proteomes" id="UP000291334">
    <property type="component" value="Unassembled WGS sequence"/>
</dbReference>
<gene>
    <name evidence="2" type="ORF">DNK34_04745</name>
    <name evidence="1" type="ORF">DNK44_02540</name>
</gene>
<dbReference type="OrthoDB" id="6797525at2"/>
<evidence type="ECO:0000313" key="1">
    <source>
        <dbReference type="EMBL" id="TBU97086.1"/>
    </source>
</evidence>
<organism evidence="1 4">
    <name type="scientific">Phytopseudomonas dryadis</name>
    <dbReference type="NCBI Taxonomy" id="2487520"/>
    <lineage>
        <taxon>Bacteria</taxon>
        <taxon>Pseudomonadati</taxon>
        <taxon>Pseudomonadota</taxon>
        <taxon>Gammaproteobacteria</taxon>
        <taxon>Pseudomonadales</taxon>
        <taxon>Pseudomonadaceae</taxon>
        <taxon>Phytopseudomonas</taxon>
    </lineage>
</organism>
<name>A0A4Q9R8S2_9GAMM</name>
<evidence type="ECO:0000313" key="4">
    <source>
        <dbReference type="Proteomes" id="UP000293172"/>
    </source>
</evidence>
<keyword evidence="3" id="KW-1185">Reference proteome</keyword>
<evidence type="ECO:0000313" key="3">
    <source>
        <dbReference type="Proteomes" id="UP000291334"/>
    </source>
</evidence>
<proteinExistence type="predicted"/>
<evidence type="ECO:0000313" key="2">
    <source>
        <dbReference type="EMBL" id="TBV08577.1"/>
    </source>
</evidence>
<dbReference type="Proteomes" id="UP000293172">
    <property type="component" value="Unassembled WGS sequence"/>
</dbReference>
<protein>
    <submittedName>
        <fullName evidence="1">Uncharacterized protein</fullName>
    </submittedName>
</protein>
<dbReference type="EMBL" id="QJUM01000004">
    <property type="protein sequence ID" value="TBV08577.1"/>
    <property type="molecule type" value="Genomic_DNA"/>
</dbReference>
<dbReference type="RefSeq" id="WP_131174371.1">
    <property type="nucleotide sequence ID" value="NZ_QJUL01000002.1"/>
</dbReference>
<comment type="caution">
    <text evidence="1">The sequence shown here is derived from an EMBL/GenBank/DDBJ whole genome shotgun (WGS) entry which is preliminary data.</text>
</comment>
<reference evidence="3 4" key="1">
    <citation type="submission" date="2018-06" db="EMBL/GenBank/DDBJ databases">
        <title>Three novel Pseudomonas species isolated from symptomatic oak.</title>
        <authorList>
            <person name="Bueno-Gonzalez V."/>
            <person name="Brady C."/>
        </authorList>
    </citation>
    <scope>NUCLEOTIDE SEQUENCE [LARGE SCALE GENOMIC DNA]</scope>
    <source>
        <strain evidence="2 3">P26B</strain>
        <strain evidence="1 4">P6B</strain>
    </source>
</reference>
<accession>A0A4Q9R8S2</accession>